<keyword evidence="1" id="KW-0812">Transmembrane</keyword>
<keyword evidence="1" id="KW-0472">Membrane</keyword>
<accession>X0XNX2</accession>
<organism evidence="2">
    <name type="scientific">marine sediment metagenome</name>
    <dbReference type="NCBI Taxonomy" id="412755"/>
    <lineage>
        <taxon>unclassified sequences</taxon>
        <taxon>metagenomes</taxon>
        <taxon>ecological metagenomes</taxon>
    </lineage>
</organism>
<comment type="caution">
    <text evidence="2">The sequence shown here is derived from an EMBL/GenBank/DDBJ whole genome shotgun (WGS) entry which is preliminary data.</text>
</comment>
<evidence type="ECO:0000256" key="1">
    <source>
        <dbReference type="SAM" id="Phobius"/>
    </source>
</evidence>
<reference evidence="2" key="1">
    <citation type="journal article" date="2014" name="Front. Microbiol.">
        <title>High frequency of phylogenetically diverse reductive dehalogenase-homologous genes in deep subseafloor sedimentary metagenomes.</title>
        <authorList>
            <person name="Kawai M."/>
            <person name="Futagami T."/>
            <person name="Toyoda A."/>
            <person name="Takaki Y."/>
            <person name="Nishi S."/>
            <person name="Hori S."/>
            <person name="Arai W."/>
            <person name="Tsubouchi T."/>
            <person name="Morono Y."/>
            <person name="Uchiyama I."/>
            <person name="Ito T."/>
            <person name="Fujiyama A."/>
            <person name="Inagaki F."/>
            <person name="Takami H."/>
        </authorList>
    </citation>
    <scope>NUCLEOTIDE SEQUENCE</scope>
    <source>
        <strain evidence="2">Expedition CK06-06</strain>
    </source>
</reference>
<feature type="non-terminal residue" evidence="2">
    <location>
        <position position="1"/>
    </location>
</feature>
<protein>
    <submittedName>
        <fullName evidence="2">Uncharacterized protein</fullName>
    </submittedName>
</protein>
<evidence type="ECO:0000313" key="2">
    <source>
        <dbReference type="EMBL" id="GAG37007.1"/>
    </source>
</evidence>
<dbReference type="AlphaFoldDB" id="X0XNX2"/>
<feature type="transmembrane region" description="Helical" evidence="1">
    <location>
        <begin position="41"/>
        <end position="62"/>
    </location>
</feature>
<dbReference type="EMBL" id="BARS01044515">
    <property type="protein sequence ID" value="GAG37007.1"/>
    <property type="molecule type" value="Genomic_DNA"/>
</dbReference>
<name>X0XNX2_9ZZZZ</name>
<gene>
    <name evidence="2" type="ORF">S01H1_67239</name>
</gene>
<keyword evidence="1" id="KW-1133">Transmembrane helix</keyword>
<sequence length="104" mass="11816">PSQYLNKHTGFETSRFHVANSSGAEVDTIIQVAMVSKLPEYYYNLFISMANAMNVGGLYLLFYDDICSDKEYTCRWVNTTNFVETNVLFGSITLELLSYSKVDT</sequence>
<proteinExistence type="predicted"/>